<dbReference type="GO" id="GO:0048544">
    <property type="term" value="P:recognition of pollen"/>
    <property type="evidence" value="ECO:0007669"/>
    <property type="project" value="InterPro"/>
</dbReference>
<comment type="caution">
    <text evidence="24">The sequence shown here is derived from an EMBL/GenBank/DDBJ whole genome shotgun (WGS) entry which is preliminary data.</text>
</comment>
<dbReference type="FunFam" id="2.90.10.10:FF:000002">
    <property type="entry name" value="Serine/threonine-protein kinase"/>
    <property type="match status" value="1"/>
</dbReference>
<evidence type="ECO:0000259" key="22">
    <source>
        <dbReference type="PROSITE" id="PS50927"/>
    </source>
</evidence>
<reference evidence="24" key="2">
    <citation type="submission" date="2020-10" db="EMBL/GenBank/DDBJ databases">
        <authorList>
            <person name="Cooper E.A."/>
            <person name="Brenton Z.W."/>
            <person name="Flinn B.S."/>
            <person name="Jenkins J."/>
            <person name="Shu S."/>
            <person name="Flowers D."/>
            <person name="Luo F."/>
            <person name="Wang Y."/>
            <person name="Xia P."/>
            <person name="Barry K."/>
            <person name="Daum C."/>
            <person name="Lipzen A."/>
            <person name="Yoshinaga Y."/>
            <person name="Schmutz J."/>
            <person name="Saski C."/>
            <person name="Vermerris W."/>
            <person name="Kresovich S."/>
        </authorList>
    </citation>
    <scope>NUCLEOTIDE SEQUENCE</scope>
</reference>
<dbReference type="Pfam" id="PF00069">
    <property type="entry name" value="Pkinase"/>
    <property type="match status" value="1"/>
</dbReference>
<dbReference type="PROSITE" id="PS00107">
    <property type="entry name" value="PROTEIN_KINASE_ATP"/>
    <property type="match status" value="1"/>
</dbReference>
<dbReference type="GO" id="GO:0004674">
    <property type="term" value="F:protein serine/threonine kinase activity"/>
    <property type="evidence" value="ECO:0007669"/>
    <property type="project" value="UniProtKB-KW"/>
</dbReference>
<dbReference type="InterPro" id="IPR024171">
    <property type="entry name" value="SRK-like_kinase"/>
</dbReference>
<proteinExistence type="inferred from homology"/>
<keyword evidence="9 17" id="KW-0067">ATP-binding</keyword>
<evidence type="ECO:0000259" key="23">
    <source>
        <dbReference type="PROSITE" id="PS50948"/>
    </source>
</evidence>
<dbReference type="InterPro" id="IPR017441">
    <property type="entry name" value="Protein_kinase_ATP_BS"/>
</dbReference>
<dbReference type="PIRSF" id="PIRSF000641">
    <property type="entry name" value="SRK"/>
    <property type="match status" value="1"/>
</dbReference>
<dbReference type="InterPro" id="IPR036426">
    <property type="entry name" value="Bulb-type_lectin_dom_sf"/>
</dbReference>
<evidence type="ECO:0000256" key="13">
    <source>
        <dbReference type="ARBA" id="ARBA00023170"/>
    </source>
</evidence>
<evidence type="ECO:0000256" key="19">
    <source>
        <dbReference type="SAM" id="Phobius"/>
    </source>
</evidence>
<evidence type="ECO:0000256" key="20">
    <source>
        <dbReference type="SAM" id="SignalP"/>
    </source>
</evidence>
<dbReference type="Pfam" id="PF00954">
    <property type="entry name" value="S_locus_glycop"/>
    <property type="match status" value="1"/>
</dbReference>
<comment type="similarity">
    <text evidence="17">Belongs to the protein kinase superfamily. Ser/Thr protein kinase family.</text>
</comment>
<evidence type="ECO:0000256" key="7">
    <source>
        <dbReference type="ARBA" id="ARBA00022741"/>
    </source>
</evidence>
<evidence type="ECO:0000256" key="14">
    <source>
        <dbReference type="ARBA" id="ARBA00023180"/>
    </source>
</evidence>
<keyword evidence="14" id="KW-0325">Glycoprotein</keyword>
<dbReference type="InterPro" id="IPR003609">
    <property type="entry name" value="Pan_app"/>
</dbReference>
<dbReference type="PROSITE" id="PS50927">
    <property type="entry name" value="BULB_LECTIN"/>
    <property type="match status" value="1"/>
</dbReference>
<evidence type="ECO:0000256" key="9">
    <source>
        <dbReference type="ARBA" id="ARBA00022840"/>
    </source>
</evidence>
<keyword evidence="4 17" id="KW-0808">Transferase</keyword>
<evidence type="ECO:0000256" key="2">
    <source>
        <dbReference type="ARBA" id="ARBA00022527"/>
    </source>
</evidence>
<reference evidence="24" key="1">
    <citation type="journal article" date="2019" name="BMC Genomics">
        <title>A new reference genome for Sorghum bicolor reveals high levels of sequence similarity between sweet and grain genotypes: implications for the genetics of sugar metabolism.</title>
        <authorList>
            <person name="Cooper E.A."/>
            <person name="Brenton Z.W."/>
            <person name="Flinn B.S."/>
            <person name="Jenkins J."/>
            <person name="Shu S."/>
            <person name="Flowers D."/>
            <person name="Luo F."/>
            <person name="Wang Y."/>
            <person name="Xia P."/>
            <person name="Barry K."/>
            <person name="Daum C."/>
            <person name="Lipzen A."/>
            <person name="Yoshinaga Y."/>
            <person name="Schmutz J."/>
            <person name="Saski C."/>
            <person name="Vermerris W."/>
            <person name="Kresovich S."/>
        </authorList>
    </citation>
    <scope>NUCLEOTIDE SEQUENCE</scope>
</reference>
<dbReference type="InterPro" id="IPR008271">
    <property type="entry name" value="Ser/Thr_kinase_AS"/>
</dbReference>
<dbReference type="EC" id="2.7.11.1" evidence="17"/>
<evidence type="ECO:0000256" key="18">
    <source>
        <dbReference type="PROSITE-ProRule" id="PRU10141"/>
    </source>
</evidence>
<dbReference type="InterPro" id="IPR011009">
    <property type="entry name" value="Kinase-like_dom_sf"/>
</dbReference>
<name>A0A921U6S8_SORBI</name>
<keyword evidence="13" id="KW-0675">Receptor</keyword>
<dbReference type="SUPFAM" id="SSF51110">
    <property type="entry name" value="alpha-D-mannose-specific plant lectins"/>
    <property type="match status" value="1"/>
</dbReference>
<feature type="binding site" evidence="18">
    <location>
        <position position="534"/>
    </location>
    <ligand>
        <name>ATP</name>
        <dbReference type="ChEBI" id="CHEBI:30616"/>
    </ligand>
</feature>
<dbReference type="GO" id="GO:0016020">
    <property type="term" value="C:membrane"/>
    <property type="evidence" value="ECO:0007669"/>
    <property type="project" value="UniProtKB-SubCell"/>
</dbReference>
<keyword evidence="10 19" id="KW-1133">Transmembrane helix</keyword>
<dbReference type="Proteomes" id="UP000807115">
    <property type="component" value="Chromosome 8"/>
</dbReference>
<accession>A0A921U6S8</accession>
<evidence type="ECO:0000313" key="25">
    <source>
        <dbReference type="Proteomes" id="UP000807115"/>
    </source>
</evidence>
<sequence>MAYLHILIVLLLISLQVPGNSATTTRDTISAGQAALSIHDKLVSQNGRYALGFFEAGSSQNTTNWYLGIWFNSIPKFTVGWVANRNDPMKNHTSLELKISHDGNLVVTNRPTDSIVWSTQATMKRNNTIAVLLNSSNLVLRDASNSSDILWQSFDHPTDTLFQWAKLGWDNVTGLNRRLVSKKNSISPATGFYYEELDPSGVNQIVLASLKSSKPYWSSGVWNGKRFNSSPEVSRNVGYLSFVETTHEKYHTFHVSDEMNIYYNLGVSGQTNVFIWPEGSQDWVLAHAEPRSQCDVYAACGPYTICDDDALPHCTCLKGFSVTSIEDWELDDHSNGCSRNTALDCNFSNESSIRSMDKFLSIPCVSLAQSERKTEDAKSSGECAQVCLANCSCTAYSFSNNTCFIWHEELLNVRQIQCGATADSNGETLNLRLAAKDMQSLEKNKRVFTIGVAVGSSAAALCLFAFIMLIMIWRNKRKSSCRISQTAQGCNGIITFRYIDLQCATKKFSEKLGQGGFGSVFKGFLSDSTAIAVKRLDYAHHGEKQFRAEVKSIGIIQHINLVRLVGFCCEGAKRLLVYEHMLNGSLDIHLFRSQVTLLKWSTRYQIALGVARGLTYLHEGCCDCIIHCDIKPENILLSDSFIPKIADFGMAKFLGRDFSRVLTTFRGTIGYVAPEWIAGVAITPKVDVYAYGMVLLEIISGQRNTSVSCSCSSSNHDIYYPVHVARTIVEGDVMSLLDHRLNGEANSKQVEIACKLACWCIQDDESNRPTMAKVVQTLEGLLEINIPPMPRLLQAISGSSSFTCF</sequence>
<comment type="catalytic activity">
    <reaction evidence="15 17">
        <text>L-threonyl-[protein] + ATP = O-phospho-L-threonyl-[protein] + ADP + H(+)</text>
        <dbReference type="Rhea" id="RHEA:46608"/>
        <dbReference type="Rhea" id="RHEA-COMP:11060"/>
        <dbReference type="Rhea" id="RHEA-COMP:11605"/>
        <dbReference type="ChEBI" id="CHEBI:15378"/>
        <dbReference type="ChEBI" id="CHEBI:30013"/>
        <dbReference type="ChEBI" id="CHEBI:30616"/>
        <dbReference type="ChEBI" id="CHEBI:61977"/>
        <dbReference type="ChEBI" id="CHEBI:456216"/>
        <dbReference type="EC" id="2.7.11.1"/>
    </reaction>
</comment>
<dbReference type="PANTHER" id="PTHR47974:SF19">
    <property type="entry name" value="RECEPTOR-LIKE SERINE_THREONINE-PROTEIN KINASE"/>
    <property type="match status" value="1"/>
</dbReference>
<feature type="signal peptide" evidence="20">
    <location>
        <begin position="1"/>
        <end position="22"/>
    </location>
</feature>
<dbReference type="OMA" id="FIWHEEL"/>
<dbReference type="KEGG" id="sbi:8058146"/>
<feature type="chain" id="PRO_5036942230" description="Receptor-like serine/threonine-protein kinase" evidence="20">
    <location>
        <begin position="23"/>
        <end position="805"/>
    </location>
</feature>
<dbReference type="InterPro" id="IPR000858">
    <property type="entry name" value="S_locus_glycoprot_dom"/>
</dbReference>
<keyword evidence="6 20" id="KW-0732">Signal</keyword>
<comment type="subcellular location">
    <subcellularLocation>
        <location evidence="1">Membrane</location>
        <topology evidence="1">Single-pass type I membrane protein</topology>
    </subcellularLocation>
</comment>
<dbReference type="FunFam" id="3.30.200.20:FF:000250">
    <property type="entry name" value="Serine/threonine-protein kinase"/>
    <property type="match status" value="1"/>
</dbReference>
<evidence type="ECO:0000256" key="5">
    <source>
        <dbReference type="ARBA" id="ARBA00022692"/>
    </source>
</evidence>
<evidence type="ECO:0000256" key="17">
    <source>
        <dbReference type="PIRNR" id="PIRNR000641"/>
    </source>
</evidence>
<feature type="domain" description="Bulb-type lectin" evidence="22">
    <location>
        <begin position="27"/>
        <end position="153"/>
    </location>
</feature>
<dbReference type="PANTHER" id="PTHR47974">
    <property type="entry name" value="OS07G0415500 PROTEIN"/>
    <property type="match status" value="1"/>
</dbReference>
<keyword evidence="2 17" id="KW-0723">Serine/threonine-protein kinase</keyword>
<dbReference type="Gene3D" id="1.10.510.10">
    <property type="entry name" value="Transferase(Phosphotransferase) domain 1"/>
    <property type="match status" value="1"/>
</dbReference>
<dbReference type="InterPro" id="IPR001480">
    <property type="entry name" value="Bulb-type_lectin_dom"/>
</dbReference>
<keyword evidence="3" id="KW-0245">EGF-like domain</keyword>
<feature type="transmembrane region" description="Helical" evidence="19">
    <location>
        <begin position="447"/>
        <end position="473"/>
    </location>
</feature>
<dbReference type="Pfam" id="PF01453">
    <property type="entry name" value="B_lectin"/>
    <property type="match status" value="1"/>
</dbReference>
<keyword evidence="12" id="KW-1015">Disulfide bond</keyword>
<feature type="domain" description="Apple" evidence="23">
    <location>
        <begin position="345"/>
        <end position="434"/>
    </location>
</feature>
<evidence type="ECO:0000256" key="4">
    <source>
        <dbReference type="ARBA" id="ARBA00022679"/>
    </source>
</evidence>
<dbReference type="GO" id="GO:0005524">
    <property type="term" value="F:ATP binding"/>
    <property type="evidence" value="ECO:0007669"/>
    <property type="project" value="UniProtKB-UniRule"/>
</dbReference>
<evidence type="ECO:0000259" key="21">
    <source>
        <dbReference type="PROSITE" id="PS50011"/>
    </source>
</evidence>
<dbReference type="CDD" id="cd00028">
    <property type="entry name" value="B_lectin"/>
    <property type="match status" value="1"/>
</dbReference>
<dbReference type="SMART" id="SM00220">
    <property type="entry name" value="S_TKc"/>
    <property type="match status" value="1"/>
</dbReference>
<dbReference type="EMBL" id="CM027687">
    <property type="protein sequence ID" value="KAG0520528.1"/>
    <property type="molecule type" value="Genomic_DNA"/>
</dbReference>
<organism evidence="24 25">
    <name type="scientific">Sorghum bicolor</name>
    <name type="common">Sorghum</name>
    <name type="synonym">Sorghum vulgare</name>
    <dbReference type="NCBI Taxonomy" id="4558"/>
    <lineage>
        <taxon>Eukaryota</taxon>
        <taxon>Viridiplantae</taxon>
        <taxon>Streptophyta</taxon>
        <taxon>Embryophyta</taxon>
        <taxon>Tracheophyta</taxon>
        <taxon>Spermatophyta</taxon>
        <taxon>Magnoliopsida</taxon>
        <taxon>Liliopsida</taxon>
        <taxon>Poales</taxon>
        <taxon>Poaceae</taxon>
        <taxon>PACMAD clade</taxon>
        <taxon>Panicoideae</taxon>
        <taxon>Andropogonodae</taxon>
        <taxon>Andropogoneae</taxon>
        <taxon>Sorghinae</taxon>
        <taxon>Sorghum</taxon>
    </lineage>
</organism>
<dbReference type="FunFam" id="1.10.510.10:FF:000227">
    <property type="entry name" value="Serine/threonine-protein kinase"/>
    <property type="match status" value="1"/>
</dbReference>
<dbReference type="PROSITE" id="PS50948">
    <property type="entry name" value="PAN"/>
    <property type="match status" value="1"/>
</dbReference>
<dbReference type="PROSITE" id="PS50011">
    <property type="entry name" value="PROTEIN_KINASE_DOM"/>
    <property type="match status" value="1"/>
</dbReference>
<keyword evidence="7 17" id="KW-0547">Nucleotide-binding</keyword>
<evidence type="ECO:0000256" key="1">
    <source>
        <dbReference type="ARBA" id="ARBA00004479"/>
    </source>
</evidence>
<dbReference type="OrthoDB" id="643280at2759"/>
<dbReference type="AlphaFoldDB" id="A0A921U6S8"/>
<dbReference type="Gene3D" id="2.90.10.10">
    <property type="entry name" value="Bulb-type lectin domain"/>
    <property type="match status" value="1"/>
</dbReference>
<dbReference type="InterPro" id="IPR000719">
    <property type="entry name" value="Prot_kinase_dom"/>
</dbReference>
<dbReference type="Pfam" id="PF08276">
    <property type="entry name" value="PAN_2"/>
    <property type="match status" value="1"/>
</dbReference>
<dbReference type="CDD" id="cd01098">
    <property type="entry name" value="PAN_AP_plant"/>
    <property type="match status" value="1"/>
</dbReference>
<evidence type="ECO:0000256" key="3">
    <source>
        <dbReference type="ARBA" id="ARBA00022536"/>
    </source>
</evidence>
<dbReference type="SUPFAM" id="SSF56112">
    <property type="entry name" value="Protein kinase-like (PK-like)"/>
    <property type="match status" value="1"/>
</dbReference>
<evidence type="ECO:0000256" key="6">
    <source>
        <dbReference type="ARBA" id="ARBA00022729"/>
    </source>
</evidence>
<evidence type="ECO:0000256" key="11">
    <source>
        <dbReference type="ARBA" id="ARBA00023136"/>
    </source>
</evidence>
<evidence type="ECO:0000256" key="15">
    <source>
        <dbReference type="ARBA" id="ARBA00047899"/>
    </source>
</evidence>
<keyword evidence="5 19" id="KW-0812">Transmembrane</keyword>
<evidence type="ECO:0000256" key="12">
    <source>
        <dbReference type="ARBA" id="ARBA00023157"/>
    </source>
</evidence>
<dbReference type="Gramene" id="EES15847">
    <property type="protein sequence ID" value="EES15847"/>
    <property type="gene ID" value="SORBI_3008G076700"/>
</dbReference>
<protein>
    <recommendedName>
        <fullName evidence="17">Receptor-like serine/threonine-protein kinase</fullName>
        <ecNumber evidence="17">2.7.11.1</ecNumber>
    </recommendedName>
</protein>
<dbReference type="Gene3D" id="3.30.200.20">
    <property type="entry name" value="Phosphorylase Kinase, domain 1"/>
    <property type="match status" value="1"/>
</dbReference>
<dbReference type="GO" id="GO:0051707">
    <property type="term" value="P:response to other organism"/>
    <property type="evidence" value="ECO:0007669"/>
    <property type="project" value="UniProtKB-ARBA"/>
</dbReference>
<dbReference type="SMART" id="SM00473">
    <property type="entry name" value="PAN_AP"/>
    <property type="match status" value="1"/>
</dbReference>
<feature type="domain" description="Protein kinase" evidence="21">
    <location>
        <begin position="506"/>
        <end position="782"/>
    </location>
</feature>
<keyword evidence="8 17" id="KW-0418">Kinase</keyword>
<evidence type="ECO:0000313" key="24">
    <source>
        <dbReference type="EMBL" id="KAG0520528.1"/>
    </source>
</evidence>
<evidence type="ECO:0000256" key="8">
    <source>
        <dbReference type="ARBA" id="ARBA00022777"/>
    </source>
</evidence>
<evidence type="ECO:0000256" key="16">
    <source>
        <dbReference type="ARBA" id="ARBA00048679"/>
    </source>
</evidence>
<keyword evidence="11 19" id="KW-0472">Membrane</keyword>
<dbReference type="PROSITE" id="PS00108">
    <property type="entry name" value="PROTEIN_KINASE_ST"/>
    <property type="match status" value="1"/>
</dbReference>
<comment type="catalytic activity">
    <reaction evidence="16 17">
        <text>L-seryl-[protein] + ATP = O-phospho-L-seryl-[protein] + ADP + H(+)</text>
        <dbReference type="Rhea" id="RHEA:17989"/>
        <dbReference type="Rhea" id="RHEA-COMP:9863"/>
        <dbReference type="Rhea" id="RHEA-COMP:11604"/>
        <dbReference type="ChEBI" id="CHEBI:15378"/>
        <dbReference type="ChEBI" id="CHEBI:29999"/>
        <dbReference type="ChEBI" id="CHEBI:30616"/>
        <dbReference type="ChEBI" id="CHEBI:83421"/>
        <dbReference type="ChEBI" id="CHEBI:456216"/>
        <dbReference type="EC" id="2.7.11.1"/>
    </reaction>
</comment>
<dbReference type="SMART" id="SM00108">
    <property type="entry name" value="B_lectin"/>
    <property type="match status" value="1"/>
</dbReference>
<evidence type="ECO:0000256" key="10">
    <source>
        <dbReference type="ARBA" id="ARBA00022989"/>
    </source>
</evidence>
<gene>
    <name evidence="24" type="ORF">BDA96_08G081900</name>
</gene>